<dbReference type="Gene3D" id="3.30.70.1350">
    <property type="entry name" value="Cation efflux protein, cytoplasmic domain"/>
    <property type="match status" value="1"/>
</dbReference>
<evidence type="ECO:0000259" key="7">
    <source>
        <dbReference type="Pfam" id="PF01545"/>
    </source>
</evidence>
<dbReference type="GO" id="GO:0008324">
    <property type="term" value="F:monoatomic cation transmembrane transporter activity"/>
    <property type="evidence" value="ECO:0007669"/>
    <property type="project" value="InterPro"/>
</dbReference>
<organism evidence="9">
    <name type="scientific">anaerobic digester metagenome</name>
    <dbReference type="NCBI Taxonomy" id="1263854"/>
    <lineage>
        <taxon>unclassified sequences</taxon>
        <taxon>metagenomes</taxon>
        <taxon>ecological metagenomes</taxon>
    </lineage>
</organism>
<proteinExistence type="predicted"/>
<dbReference type="InterPro" id="IPR058533">
    <property type="entry name" value="Cation_efflux_TM"/>
</dbReference>
<feature type="transmembrane region" description="Helical" evidence="6">
    <location>
        <begin position="21"/>
        <end position="42"/>
    </location>
</feature>
<keyword evidence="5 6" id="KW-0472">Membrane</keyword>
<dbReference type="EMBL" id="CAADRM010000160">
    <property type="protein sequence ID" value="VFU18898.1"/>
    <property type="molecule type" value="Genomic_DNA"/>
</dbReference>
<evidence type="ECO:0000256" key="3">
    <source>
        <dbReference type="ARBA" id="ARBA00022692"/>
    </source>
</evidence>
<dbReference type="NCBIfam" id="TIGR01297">
    <property type="entry name" value="CDF"/>
    <property type="match status" value="1"/>
</dbReference>
<dbReference type="AlphaFoldDB" id="A0A485M7G4"/>
<keyword evidence="3 6" id="KW-0812">Transmembrane</keyword>
<keyword evidence="4 6" id="KW-1133">Transmembrane helix</keyword>
<dbReference type="Gene3D" id="1.20.1510.10">
    <property type="entry name" value="Cation efflux protein transmembrane domain"/>
    <property type="match status" value="1"/>
</dbReference>
<name>A0A485M7G4_9ZZZZ</name>
<accession>A0A485M7G4</accession>
<evidence type="ECO:0000256" key="4">
    <source>
        <dbReference type="ARBA" id="ARBA00022989"/>
    </source>
</evidence>
<dbReference type="InterPro" id="IPR027469">
    <property type="entry name" value="Cation_efflux_TMD_sf"/>
</dbReference>
<dbReference type="GO" id="GO:0016020">
    <property type="term" value="C:membrane"/>
    <property type="evidence" value="ECO:0007669"/>
    <property type="project" value="UniProtKB-SubCell"/>
</dbReference>
<dbReference type="PANTHER" id="PTHR43840:SF15">
    <property type="entry name" value="MITOCHONDRIAL METAL TRANSPORTER 1-RELATED"/>
    <property type="match status" value="1"/>
</dbReference>
<keyword evidence="2" id="KW-0813">Transport</keyword>
<evidence type="ECO:0000313" key="9">
    <source>
        <dbReference type="EMBL" id="VFU18898.1"/>
    </source>
</evidence>
<dbReference type="Pfam" id="PF16916">
    <property type="entry name" value="ZT_dimer"/>
    <property type="match status" value="1"/>
</dbReference>
<dbReference type="InterPro" id="IPR027470">
    <property type="entry name" value="Cation_efflux_CTD"/>
</dbReference>
<feature type="transmembrane region" description="Helical" evidence="6">
    <location>
        <begin position="121"/>
        <end position="141"/>
    </location>
</feature>
<dbReference type="Pfam" id="PF01545">
    <property type="entry name" value="Cation_efflux"/>
    <property type="match status" value="1"/>
</dbReference>
<evidence type="ECO:0000259" key="8">
    <source>
        <dbReference type="Pfam" id="PF16916"/>
    </source>
</evidence>
<dbReference type="PANTHER" id="PTHR43840">
    <property type="entry name" value="MITOCHONDRIAL METAL TRANSPORTER 1-RELATED"/>
    <property type="match status" value="1"/>
</dbReference>
<sequence>MALERVRPESADLRLRKSYTRAIVILIGGNAALGLIKGLLAWTTGSSAIFSDAANSFADTLYSILMGIGLYLSQKPADISHPQGHSRFDPLIAMLVTAAMAGSGITALYESVQRLLGDARTFALPLPTMVLIAAGLIKVAMYRSIHQIGKETGSPALHAGAQDNLMDTLTTASAMIGIWGARHLHPAVDPAAGIVVALWIFRTTWGVGRQSLDYLTGRGAGQEVIGEIIDRARGVPGVRTVHRVIADYVGPKLRVEIHVGVDSLLTLEHAHGIAEEVEERVKTLPSVDLVFVHLDPARKT</sequence>
<evidence type="ECO:0000256" key="1">
    <source>
        <dbReference type="ARBA" id="ARBA00004141"/>
    </source>
</evidence>
<dbReference type="SUPFAM" id="SSF161111">
    <property type="entry name" value="Cation efflux protein transmembrane domain-like"/>
    <property type="match status" value="1"/>
</dbReference>
<feature type="transmembrane region" description="Helical" evidence="6">
    <location>
        <begin position="92"/>
        <end position="109"/>
    </location>
</feature>
<feature type="domain" description="Cation efflux protein cytoplasmic" evidence="8">
    <location>
        <begin position="222"/>
        <end position="296"/>
    </location>
</feature>
<dbReference type="InterPro" id="IPR036837">
    <property type="entry name" value="Cation_efflux_CTD_sf"/>
</dbReference>
<dbReference type="InterPro" id="IPR050291">
    <property type="entry name" value="CDF_Transporter"/>
</dbReference>
<feature type="domain" description="Cation efflux protein transmembrane" evidence="7">
    <location>
        <begin position="25"/>
        <end position="215"/>
    </location>
</feature>
<evidence type="ECO:0000256" key="2">
    <source>
        <dbReference type="ARBA" id="ARBA00022448"/>
    </source>
</evidence>
<comment type="subcellular location">
    <subcellularLocation>
        <location evidence="1">Membrane</location>
        <topology evidence="1">Multi-pass membrane protein</topology>
    </subcellularLocation>
</comment>
<gene>
    <name evidence="9" type="ORF">SCFA_910016</name>
</gene>
<reference evidence="9" key="1">
    <citation type="submission" date="2019-03" db="EMBL/GenBank/DDBJ databases">
        <authorList>
            <person name="Hao L."/>
        </authorList>
    </citation>
    <scope>NUCLEOTIDE SEQUENCE</scope>
</reference>
<evidence type="ECO:0000256" key="6">
    <source>
        <dbReference type="SAM" id="Phobius"/>
    </source>
</evidence>
<dbReference type="InterPro" id="IPR002524">
    <property type="entry name" value="Cation_efflux"/>
</dbReference>
<protein>
    <submittedName>
        <fullName evidence="9">Cation diffusion facilitator family transporter</fullName>
    </submittedName>
</protein>
<evidence type="ECO:0000256" key="5">
    <source>
        <dbReference type="ARBA" id="ARBA00023136"/>
    </source>
</evidence>
<dbReference type="SUPFAM" id="SSF160240">
    <property type="entry name" value="Cation efflux protein cytoplasmic domain-like"/>
    <property type="match status" value="1"/>
</dbReference>